<dbReference type="Proteomes" id="UP000008694">
    <property type="component" value="Unassembled WGS sequence"/>
</dbReference>
<evidence type="ECO:0000313" key="2">
    <source>
        <dbReference type="Proteomes" id="UP000008694"/>
    </source>
</evidence>
<accession>D7M7N1</accession>
<evidence type="ECO:0000313" key="1">
    <source>
        <dbReference type="EMBL" id="EFH48613.1"/>
    </source>
</evidence>
<dbReference type="EMBL" id="GL348718">
    <property type="protein sequence ID" value="EFH48613.1"/>
    <property type="molecule type" value="Genomic_DNA"/>
</dbReference>
<dbReference type="HOGENOM" id="CLU_2530560_0_0_1"/>
<dbReference type="AlphaFoldDB" id="D7M7N1"/>
<proteinExistence type="predicted"/>
<organism evidence="2">
    <name type="scientific">Arabidopsis lyrata subsp. lyrata</name>
    <name type="common">Lyre-leaved rock-cress</name>
    <dbReference type="NCBI Taxonomy" id="81972"/>
    <lineage>
        <taxon>Eukaryota</taxon>
        <taxon>Viridiplantae</taxon>
        <taxon>Streptophyta</taxon>
        <taxon>Embryophyta</taxon>
        <taxon>Tracheophyta</taxon>
        <taxon>Spermatophyta</taxon>
        <taxon>Magnoliopsida</taxon>
        <taxon>eudicotyledons</taxon>
        <taxon>Gunneridae</taxon>
        <taxon>Pentapetalae</taxon>
        <taxon>rosids</taxon>
        <taxon>malvids</taxon>
        <taxon>Brassicales</taxon>
        <taxon>Brassicaceae</taxon>
        <taxon>Camelineae</taxon>
        <taxon>Arabidopsis</taxon>
    </lineage>
</organism>
<gene>
    <name evidence="1" type="ORF">ARALYDRAFT_662814</name>
</gene>
<dbReference type="CDD" id="cd04481">
    <property type="entry name" value="RPA1_DBD_B_like"/>
    <property type="match status" value="1"/>
</dbReference>
<dbReference type="Gramene" id="Al_scaffold_0006_2879">
    <property type="protein sequence ID" value="Al_scaffold_0006_2879"/>
    <property type="gene ID" value="Al_scaffold_0006_2879"/>
</dbReference>
<sequence length="84" mass="10241">MEVLDRDSYWGLRLRCCAIGDLADYFMRVWVNREYGHSYLRDPVFCVLRFWHVEEYKGKSCLMNRVGCSRFYLDPEFDELEEIK</sequence>
<reference evidence="2" key="1">
    <citation type="journal article" date="2011" name="Nat. Genet.">
        <title>The Arabidopsis lyrata genome sequence and the basis of rapid genome size change.</title>
        <authorList>
            <person name="Hu T.T."/>
            <person name="Pattyn P."/>
            <person name="Bakker E.G."/>
            <person name="Cao J."/>
            <person name="Cheng J.-F."/>
            <person name="Clark R.M."/>
            <person name="Fahlgren N."/>
            <person name="Fawcett J.A."/>
            <person name="Grimwood J."/>
            <person name="Gundlach H."/>
            <person name="Haberer G."/>
            <person name="Hollister J.D."/>
            <person name="Ossowski S."/>
            <person name="Ottilar R.P."/>
            <person name="Salamov A.A."/>
            <person name="Schneeberger K."/>
            <person name="Spannagl M."/>
            <person name="Wang X."/>
            <person name="Yang L."/>
            <person name="Nasrallah M.E."/>
            <person name="Bergelson J."/>
            <person name="Carrington J.C."/>
            <person name="Gaut B.S."/>
            <person name="Schmutz J."/>
            <person name="Mayer K.F.X."/>
            <person name="Van de Peer Y."/>
            <person name="Grigoriev I.V."/>
            <person name="Nordborg M."/>
            <person name="Weigel D."/>
            <person name="Guo Y.-L."/>
        </authorList>
    </citation>
    <scope>NUCLEOTIDE SEQUENCE [LARGE SCALE GENOMIC DNA]</scope>
    <source>
        <strain evidence="2">cv. MN47</strain>
    </source>
</reference>
<name>D7M7N1_ARALL</name>
<protein>
    <submittedName>
        <fullName evidence="1">Predicted protein</fullName>
    </submittedName>
</protein>
<keyword evidence="2" id="KW-1185">Reference proteome</keyword>